<feature type="compositionally biased region" description="Basic and acidic residues" evidence="13">
    <location>
        <begin position="494"/>
        <end position="509"/>
    </location>
</feature>
<evidence type="ECO:0000256" key="13">
    <source>
        <dbReference type="SAM" id="MobiDB-lite"/>
    </source>
</evidence>
<feature type="region of interest" description="Disordered" evidence="13">
    <location>
        <begin position="1602"/>
        <end position="1628"/>
    </location>
</feature>
<evidence type="ECO:0000256" key="9">
    <source>
        <dbReference type="ARBA" id="ARBA00023277"/>
    </source>
</evidence>
<feature type="compositionally biased region" description="Low complexity" evidence="13">
    <location>
        <begin position="1433"/>
        <end position="1442"/>
    </location>
</feature>
<dbReference type="InterPro" id="IPR017853">
    <property type="entry name" value="GH"/>
</dbReference>
<reference evidence="18" key="1">
    <citation type="submission" date="2025-08" db="UniProtKB">
        <authorList>
            <consortium name="RefSeq"/>
        </authorList>
    </citation>
    <scope>IDENTIFICATION</scope>
</reference>
<dbReference type="KEGG" id="dqu:106747554"/>
<keyword evidence="6 12" id="KW-0378">Hydrolase</keyword>
<evidence type="ECO:0000256" key="2">
    <source>
        <dbReference type="ARBA" id="ARBA00009121"/>
    </source>
</evidence>
<dbReference type="GeneID" id="106747554"/>
<feature type="compositionally biased region" description="Basic and acidic residues" evidence="13">
    <location>
        <begin position="972"/>
        <end position="987"/>
    </location>
</feature>
<feature type="region of interest" description="Disordered" evidence="13">
    <location>
        <begin position="1834"/>
        <end position="1866"/>
    </location>
</feature>
<dbReference type="Proteomes" id="UP000515204">
    <property type="component" value="Unplaced"/>
</dbReference>
<dbReference type="RefSeq" id="XP_014480668.1">
    <property type="nucleotide sequence ID" value="XM_014625182.1"/>
</dbReference>
<dbReference type="Gene3D" id="2.170.140.10">
    <property type="entry name" value="Chitin binding domain"/>
    <property type="match status" value="1"/>
</dbReference>
<evidence type="ECO:0000256" key="14">
    <source>
        <dbReference type="SAM" id="SignalP"/>
    </source>
</evidence>
<keyword evidence="9" id="KW-0119">Carbohydrate metabolism</keyword>
<dbReference type="PANTHER" id="PTHR11177:SF399">
    <property type="entry name" value="CHITINASE 6, ISOFORM C"/>
    <property type="match status" value="1"/>
</dbReference>
<feature type="region of interest" description="Disordered" evidence="13">
    <location>
        <begin position="1887"/>
        <end position="1929"/>
    </location>
</feature>
<dbReference type="Gene3D" id="3.10.50.10">
    <property type="match status" value="1"/>
</dbReference>
<evidence type="ECO:0000256" key="11">
    <source>
        <dbReference type="ARBA" id="ARBA00023326"/>
    </source>
</evidence>
<keyword evidence="7" id="KW-0146">Chitin degradation</keyword>
<dbReference type="GO" id="GO:0008061">
    <property type="term" value="F:chitin binding"/>
    <property type="evidence" value="ECO:0007669"/>
    <property type="project" value="UniProtKB-KW"/>
</dbReference>
<dbReference type="GO" id="GO:0006032">
    <property type="term" value="P:chitin catabolic process"/>
    <property type="evidence" value="ECO:0007669"/>
    <property type="project" value="UniProtKB-KW"/>
</dbReference>
<feature type="region of interest" description="Disordered" evidence="13">
    <location>
        <begin position="406"/>
        <end position="563"/>
    </location>
</feature>
<feature type="compositionally biased region" description="Basic and acidic residues" evidence="13">
    <location>
        <begin position="1314"/>
        <end position="1329"/>
    </location>
</feature>
<feature type="compositionally biased region" description="Polar residues" evidence="13">
    <location>
        <begin position="1152"/>
        <end position="1182"/>
    </location>
</feature>
<feature type="compositionally biased region" description="Low complexity" evidence="13">
    <location>
        <begin position="697"/>
        <end position="718"/>
    </location>
</feature>
<dbReference type="Gene3D" id="3.20.20.80">
    <property type="entry name" value="Glycosidases"/>
    <property type="match status" value="1"/>
</dbReference>
<feature type="compositionally biased region" description="Basic and acidic residues" evidence="13">
    <location>
        <begin position="1773"/>
        <end position="1789"/>
    </location>
</feature>
<dbReference type="GO" id="GO:0008843">
    <property type="term" value="F:endochitinase activity"/>
    <property type="evidence" value="ECO:0007669"/>
    <property type="project" value="UniProtKB-EC"/>
</dbReference>
<feature type="compositionally biased region" description="Polar residues" evidence="13">
    <location>
        <begin position="1539"/>
        <end position="1548"/>
    </location>
</feature>
<name>A0A6P3XRY8_DINQU</name>
<feature type="compositionally biased region" description="Basic and acidic residues" evidence="13">
    <location>
        <begin position="1208"/>
        <end position="1222"/>
    </location>
</feature>
<evidence type="ECO:0000256" key="10">
    <source>
        <dbReference type="ARBA" id="ARBA00023295"/>
    </source>
</evidence>
<feature type="region of interest" description="Disordered" evidence="13">
    <location>
        <begin position="1770"/>
        <end position="1814"/>
    </location>
</feature>
<feature type="region of interest" description="Disordered" evidence="13">
    <location>
        <begin position="1433"/>
        <end position="1453"/>
    </location>
</feature>
<dbReference type="InterPro" id="IPR002557">
    <property type="entry name" value="Chitin-bd_dom"/>
</dbReference>
<protein>
    <recommendedName>
        <fullName evidence="3">chitinase</fullName>
        <ecNumber evidence="3">3.2.1.14</ecNumber>
    </recommendedName>
</protein>
<sequence length="2148" mass="238976">MDWEVRAASLVLLLGILLATIQNGIAERRIVCYYTNWSVYRPGTAKFSPQNINPYLCTHLIYAFGGFTKDNTLKPFDKYQDIEKGGYAKFTGLKTYNKNLKTMLAIGGWNEGSSRFSPMVAEPTRRREFVKNTVKFLRQNHFDGLDLDWEYPAFRDGGKPRDKDNYANLVQELREEFEREASKTGRARLLLSMAMPAGIEYIDKGYDVPRLNDYLDFVNLLSYDYHSAYEPAVNHHSPLYPLEEDNEYNYDAELTIDYTISHLLEKGASADKIVLGIPTYGRSYTLFNQDATELGSPADGPGIEGEATREKGYLAYYEICEGIAESEDWEVVQPNPNAMGPYAFKEDQWVGYDDEDIVKLKARYVNEKKLGGIMFWSIDNDDFRGKCHGRPYPLIEAAKEALLTDNRNTIDKSKSADGRKKTRTQTSQSNSLVRKLGSSSRRSTTTAAPAVRKRVSSTRTKYRTIARPKASDEEQEDREVSRRSYESSAEEDIEGKNTVRVTEKTERPKNRSRSKTRSGSTDRSSRRKQSRRKSQTKTDDGESLSNKLTTPEPPTTPDPGTDFKCEDEGFFSHPRDCKKYFWCLDSGPGGLGVVAHQFTCPSGLVFNKAADSCDYPRNVICPKSKTTVVSTTRSPITAATSRTTYLHSTTTAKAEPAEEEYDSEEDYDDDEIEESEEEEVKQEPKITTTAKPLVYKTLTRNRPSTTTTTSTTSRSSGSEKPIDIEDEEDPRVIKELIDLIKKAGKHFQFLFLSLSLSLSLSLQILGGIEQLEKQLLLQEKNSDTTSGSASVTPAAISRSLYERVLNRQANKIAGQQPVLSSAETSYVNGPGRAQFEGLDDIPEVKSLRRSQKPQYVTIERPKSNKKGPGNEDEDEDEEDDNAETAFSEEQSVNNPLEGGSSTQRVTPNYVNIRRARPSTTTSRNENDVGEKEVEEERPTRRRRPSFSTKQQDNEANSETSKSSRNRGSIFRNLEKNDGSEGADRSAEDDGSSTTKSRYVSIQRFRSTTSRIPEDLSSAITPLSEPVIETASPYTRVQEYPQVFSTPASTTTSSSTASTPTTSTSTEVITVISVEPSDSPSSVSPAIDATIGSTTEPVKLVEDSATEILLTTVPGSSTSQLTTTTTTTASRSTIAAVSQPRPFGFTRRRSGGSPETATTTPSSNQVRSKVSITSRNLTRSSSPYLGRVRLRRPSNGVRVAEDEPVEQVDAPRTDTSRNKDTGRTRVRGSNRYPPSTHRSRTEDTVSANSVPGRYRERNRTTSSPTTAGNIGGFKKRYRRPSRTSSTESTKSNELDDSPIVRITQDGARRNPPFRSRAESNDEESNEKSNEKITNIRVFRRPATVNRDLYDRNKYTRKRNNVDFEADSAQKADDESNQKRTTTTTLKVPDENVTAELDKIERSDSVNIVDQGNDTTTTVDSALESNTIEPYTTRPTAETDATTAPNDKVDYTSDRPEDAVATTTARIESHEFNPDLATIASPERVGLDNASEVPRRRKVILRRRPVSSTAANAVEVVEEEEQKSSQVARRRKVIKRIRPIQDTSSPTSAEATLEEEDITSSLSEPTTPMGRKDTEGSTLVTGQPTVTGEMEDFTLTEGTETTLTTNDDIDGSTKVTLETPVPESTTPSDAGITDFLSTAAMSTFDVDQEYRSTIGAEATTAESTLATADLTESDAFLEETLLPSTQNSPTVRAQTISTFTSTPEPDSSAATRPNFEPRYARRKFIRKIPLPSTGNTTDRYPVSSTEDGSLEVLSKRRNNLFVRRYPVSSTSASTLRDEFKSEEAEDNSRDFEQEEAADDNFSKGYGVSGEPASTGAVLRDESAEFWRRYTPASSTASRSYLSDRPEDVEDRATREFTDQDSHRSTLSVSRRLEVRPRYKVPAILKRPFDPEEALSPRRFHPFDSAPEESEDTPETKDGRLRQSTFRQPRTRYRLLERGNVRVEDATVADTATLAPEATTWQNFRTRSYSKRPLITTTTTTEAAVTETLIPAKKFDYAADAVHRKSLRTTTPKAAPGSGDSLYDSNLVDYASTTTTKPLVTRLVTSVAESGTTERQKILIKTKYSSLTSTTRIPADQFLSTTPTPFAVTGASDDDDESVNEIRPGVERSTLPIEGEFNYRYGRFTTESHESSTIEIESVFSNLIADKASAK</sequence>
<keyword evidence="10 12" id="KW-0326">Glycosidase</keyword>
<feature type="domain" description="GH18" evidence="16">
    <location>
        <begin position="28"/>
        <end position="405"/>
    </location>
</feature>
<dbReference type="InterPro" id="IPR001223">
    <property type="entry name" value="Glyco_hydro18_cat"/>
</dbReference>
<feature type="compositionally biased region" description="Acidic residues" evidence="13">
    <location>
        <begin position="657"/>
        <end position="680"/>
    </location>
</feature>
<feature type="chain" id="PRO_5027640440" description="chitinase" evidence="14">
    <location>
        <begin position="27"/>
        <end position="2148"/>
    </location>
</feature>
<evidence type="ECO:0000256" key="7">
    <source>
        <dbReference type="ARBA" id="ARBA00023024"/>
    </source>
</evidence>
<gene>
    <name evidence="18" type="primary">LOC106747554</name>
</gene>
<dbReference type="PANTHER" id="PTHR11177">
    <property type="entry name" value="CHITINASE"/>
    <property type="match status" value="1"/>
</dbReference>
<feature type="compositionally biased region" description="Polar residues" evidence="13">
    <location>
        <begin position="887"/>
        <end position="909"/>
    </location>
</feature>
<dbReference type="GO" id="GO:0000272">
    <property type="term" value="P:polysaccharide catabolic process"/>
    <property type="evidence" value="ECO:0007669"/>
    <property type="project" value="UniProtKB-KW"/>
</dbReference>
<evidence type="ECO:0000256" key="3">
    <source>
        <dbReference type="ARBA" id="ARBA00012729"/>
    </source>
</evidence>
<feature type="compositionally biased region" description="Basic and acidic residues" evidence="13">
    <location>
        <begin position="1366"/>
        <end position="1376"/>
    </location>
</feature>
<dbReference type="InterPro" id="IPR011583">
    <property type="entry name" value="Chitinase_II/V-like_cat"/>
</dbReference>
<feature type="region of interest" description="Disordered" evidence="13">
    <location>
        <begin position="1115"/>
        <end position="1333"/>
    </location>
</feature>
<evidence type="ECO:0000256" key="1">
    <source>
        <dbReference type="ARBA" id="ARBA00000822"/>
    </source>
</evidence>
<dbReference type="SMART" id="SM00494">
    <property type="entry name" value="ChtBD2"/>
    <property type="match status" value="1"/>
</dbReference>
<comment type="similarity">
    <text evidence="2">Belongs to the glycosyl hydrolase 18 family. Chitinase class II subfamily.</text>
</comment>
<organism evidence="17 18">
    <name type="scientific">Dinoponera quadriceps</name>
    <name type="common">South American ant</name>
    <dbReference type="NCBI Taxonomy" id="609295"/>
    <lineage>
        <taxon>Eukaryota</taxon>
        <taxon>Metazoa</taxon>
        <taxon>Ecdysozoa</taxon>
        <taxon>Arthropoda</taxon>
        <taxon>Hexapoda</taxon>
        <taxon>Insecta</taxon>
        <taxon>Pterygota</taxon>
        <taxon>Neoptera</taxon>
        <taxon>Endopterygota</taxon>
        <taxon>Hymenoptera</taxon>
        <taxon>Apocrita</taxon>
        <taxon>Aculeata</taxon>
        <taxon>Formicoidea</taxon>
        <taxon>Formicidae</taxon>
        <taxon>Ponerinae</taxon>
        <taxon>Ponerini</taxon>
        <taxon>Dinoponera</taxon>
    </lineage>
</organism>
<dbReference type="PROSITE" id="PS51910">
    <property type="entry name" value="GH18_2"/>
    <property type="match status" value="1"/>
</dbReference>
<feature type="region of interest" description="Disordered" evidence="13">
    <location>
        <begin position="830"/>
        <end position="1001"/>
    </location>
</feature>
<dbReference type="InterPro" id="IPR036508">
    <property type="entry name" value="Chitin-bd_dom_sf"/>
</dbReference>
<proteinExistence type="inferred from homology"/>
<feature type="compositionally biased region" description="Polar residues" evidence="13">
    <location>
        <begin position="991"/>
        <end position="1001"/>
    </location>
</feature>
<accession>A0A6P3XRY8</accession>
<evidence type="ECO:0000313" key="18">
    <source>
        <dbReference type="RefSeq" id="XP_014480668.1"/>
    </source>
</evidence>
<keyword evidence="11" id="KW-0624">Polysaccharide degradation</keyword>
<feature type="compositionally biased region" description="Basic and acidic residues" evidence="13">
    <location>
        <begin position="408"/>
        <end position="419"/>
    </location>
</feature>
<dbReference type="SUPFAM" id="SSF51445">
    <property type="entry name" value="(Trans)glycosidases"/>
    <property type="match status" value="1"/>
</dbReference>
<dbReference type="Pfam" id="PF01607">
    <property type="entry name" value="CBM_14"/>
    <property type="match status" value="1"/>
</dbReference>
<feature type="compositionally biased region" description="Basic and acidic residues" evidence="13">
    <location>
        <begin position="924"/>
        <end position="938"/>
    </location>
</feature>
<comment type="catalytic activity">
    <reaction evidence="1">
        <text>Random endo-hydrolysis of N-acetyl-beta-D-glucosaminide (1-&gt;4)-beta-linkages in chitin and chitodextrins.</text>
        <dbReference type="EC" id="3.2.1.14"/>
    </reaction>
</comment>
<feature type="region of interest" description="Disordered" evidence="13">
    <location>
        <begin position="1359"/>
        <end position="1381"/>
    </location>
</feature>
<evidence type="ECO:0000256" key="6">
    <source>
        <dbReference type="ARBA" id="ARBA00022801"/>
    </source>
</evidence>
<dbReference type="FunFam" id="2.170.140.10:FF:000005">
    <property type="entry name" value="Acidic mammalian chitinase"/>
    <property type="match status" value="1"/>
</dbReference>
<keyword evidence="5 14" id="KW-0732">Signal</keyword>
<dbReference type="OrthoDB" id="73875at2759"/>
<feature type="compositionally biased region" description="Basic and acidic residues" evidence="13">
    <location>
        <begin position="1839"/>
        <end position="1861"/>
    </location>
</feature>
<dbReference type="FunFam" id="3.20.20.80:FF:000007">
    <property type="entry name" value="Acidic mammalian chitinase"/>
    <property type="match status" value="1"/>
</dbReference>
<feature type="signal peptide" evidence="14">
    <location>
        <begin position="1"/>
        <end position="26"/>
    </location>
</feature>
<feature type="region of interest" description="Disordered" evidence="13">
    <location>
        <begin position="647"/>
        <end position="726"/>
    </location>
</feature>
<dbReference type="GO" id="GO:0005576">
    <property type="term" value="C:extracellular region"/>
    <property type="evidence" value="ECO:0007669"/>
    <property type="project" value="InterPro"/>
</dbReference>
<keyword evidence="17" id="KW-1185">Reference proteome</keyword>
<evidence type="ECO:0000256" key="5">
    <source>
        <dbReference type="ARBA" id="ARBA00022729"/>
    </source>
</evidence>
<dbReference type="InterPro" id="IPR050314">
    <property type="entry name" value="Glycosyl_Hydrlase_18"/>
</dbReference>
<dbReference type="InterPro" id="IPR001579">
    <property type="entry name" value="Glyco_hydro_18_chit_AS"/>
</dbReference>
<feature type="compositionally biased region" description="Basic residues" evidence="13">
    <location>
        <begin position="525"/>
        <end position="535"/>
    </location>
</feature>
<dbReference type="Pfam" id="PF00704">
    <property type="entry name" value="Glyco_hydro_18"/>
    <property type="match status" value="1"/>
</dbReference>
<feature type="compositionally biased region" description="Basic residues" evidence="13">
    <location>
        <begin position="451"/>
        <end position="466"/>
    </location>
</feature>
<dbReference type="PROSITE" id="PS50940">
    <property type="entry name" value="CHIT_BIND_II"/>
    <property type="match status" value="1"/>
</dbReference>
<dbReference type="FunFam" id="3.10.50.10:FF:000004">
    <property type="entry name" value="Chitinase 5"/>
    <property type="match status" value="1"/>
</dbReference>
<dbReference type="CDD" id="cd02872">
    <property type="entry name" value="GH18_chitolectin_chitotriosidase"/>
    <property type="match status" value="1"/>
</dbReference>
<feature type="domain" description="Chitin-binding type-2" evidence="15">
    <location>
        <begin position="562"/>
        <end position="623"/>
    </location>
</feature>
<feature type="compositionally biased region" description="Polar residues" evidence="13">
    <location>
        <begin position="945"/>
        <end position="966"/>
    </location>
</feature>
<dbReference type="PROSITE" id="PS01095">
    <property type="entry name" value="GH18_1"/>
    <property type="match status" value="1"/>
</dbReference>
<evidence type="ECO:0000313" key="17">
    <source>
        <dbReference type="Proteomes" id="UP000515204"/>
    </source>
</evidence>
<feature type="compositionally biased region" description="Low complexity" evidence="13">
    <location>
        <begin position="1281"/>
        <end position="1290"/>
    </location>
</feature>
<dbReference type="SMART" id="SM00636">
    <property type="entry name" value="Glyco_18"/>
    <property type="match status" value="1"/>
</dbReference>
<dbReference type="SUPFAM" id="SSF57625">
    <property type="entry name" value="Invertebrate chitin-binding proteins"/>
    <property type="match status" value="1"/>
</dbReference>
<evidence type="ECO:0000256" key="8">
    <source>
        <dbReference type="ARBA" id="ARBA00023157"/>
    </source>
</evidence>
<dbReference type="SUPFAM" id="SSF54556">
    <property type="entry name" value="Chitinase insertion domain"/>
    <property type="match status" value="1"/>
</dbReference>
<dbReference type="InterPro" id="IPR029070">
    <property type="entry name" value="Chitinase_insertion_sf"/>
</dbReference>
<feature type="compositionally biased region" description="Low complexity" evidence="13">
    <location>
        <begin position="1115"/>
        <end position="1132"/>
    </location>
</feature>
<keyword evidence="4" id="KW-0147">Chitin-binding</keyword>
<keyword evidence="8" id="KW-1015">Disulfide bond</keyword>
<feature type="region of interest" description="Disordered" evidence="13">
    <location>
        <begin position="1539"/>
        <end position="1582"/>
    </location>
</feature>
<evidence type="ECO:0000256" key="4">
    <source>
        <dbReference type="ARBA" id="ARBA00022669"/>
    </source>
</evidence>
<feature type="compositionally biased region" description="Acidic residues" evidence="13">
    <location>
        <begin position="870"/>
        <end position="882"/>
    </location>
</feature>
<evidence type="ECO:0000259" key="15">
    <source>
        <dbReference type="PROSITE" id="PS50940"/>
    </source>
</evidence>
<dbReference type="EC" id="3.2.1.14" evidence="3"/>
<evidence type="ECO:0000256" key="12">
    <source>
        <dbReference type="RuleBase" id="RU000489"/>
    </source>
</evidence>
<evidence type="ECO:0000259" key="16">
    <source>
        <dbReference type="PROSITE" id="PS51910"/>
    </source>
</evidence>